<dbReference type="Proteomes" id="UP000076532">
    <property type="component" value="Unassembled WGS sequence"/>
</dbReference>
<organism evidence="1 2">
    <name type="scientific">Athelia psychrophila</name>
    <dbReference type="NCBI Taxonomy" id="1759441"/>
    <lineage>
        <taxon>Eukaryota</taxon>
        <taxon>Fungi</taxon>
        <taxon>Dikarya</taxon>
        <taxon>Basidiomycota</taxon>
        <taxon>Agaricomycotina</taxon>
        <taxon>Agaricomycetes</taxon>
        <taxon>Agaricomycetidae</taxon>
        <taxon>Atheliales</taxon>
        <taxon>Atheliaceae</taxon>
        <taxon>Athelia</taxon>
    </lineage>
</organism>
<evidence type="ECO:0000313" key="2">
    <source>
        <dbReference type="Proteomes" id="UP000076532"/>
    </source>
</evidence>
<dbReference type="InterPro" id="IPR043502">
    <property type="entry name" value="DNA/RNA_pol_sf"/>
</dbReference>
<gene>
    <name evidence="1" type="ORF">FIBSPDRAFT_910882</name>
</gene>
<dbReference type="OrthoDB" id="5599163at2759"/>
<sequence>MLPEEERLAHEIIRINQQSLAWDESEKGRFRDDYFPPVRIPTVEHVPWSLRNIPIPRGNYEKVIAIIKDKVDSGAYEESNSSYRSRWFTVVKKDGESLRIVHDLQPLNAVVIQDCAVPPIVEDLAEGYGARACYAGLDLFVAFDQRSLDSRSRDLTTSCKAT</sequence>
<dbReference type="Gene3D" id="3.30.70.270">
    <property type="match status" value="1"/>
</dbReference>
<protein>
    <submittedName>
        <fullName evidence="1">DNA/RNA polymerase</fullName>
    </submittedName>
</protein>
<dbReference type="InterPro" id="IPR043128">
    <property type="entry name" value="Rev_trsase/Diguanyl_cyclase"/>
</dbReference>
<dbReference type="AlphaFoldDB" id="A0A166JMM3"/>
<name>A0A166JMM3_9AGAM</name>
<keyword evidence="2" id="KW-1185">Reference proteome</keyword>
<dbReference type="STRING" id="436010.A0A166JMM3"/>
<dbReference type="Gene3D" id="3.10.10.10">
    <property type="entry name" value="HIV Type 1 Reverse Transcriptase, subunit A, domain 1"/>
    <property type="match status" value="1"/>
</dbReference>
<dbReference type="SUPFAM" id="SSF56672">
    <property type="entry name" value="DNA/RNA polymerases"/>
    <property type="match status" value="1"/>
</dbReference>
<accession>A0A166JMM3</accession>
<evidence type="ECO:0000313" key="1">
    <source>
        <dbReference type="EMBL" id="KZP21025.1"/>
    </source>
</evidence>
<proteinExistence type="predicted"/>
<reference evidence="1 2" key="1">
    <citation type="journal article" date="2016" name="Mol. Biol. Evol.">
        <title>Comparative Genomics of Early-Diverging Mushroom-Forming Fungi Provides Insights into the Origins of Lignocellulose Decay Capabilities.</title>
        <authorList>
            <person name="Nagy L.G."/>
            <person name="Riley R."/>
            <person name="Tritt A."/>
            <person name="Adam C."/>
            <person name="Daum C."/>
            <person name="Floudas D."/>
            <person name="Sun H."/>
            <person name="Yadav J.S."/>
            <person name="Pangilinan J."/>
            <person name="Larsson K.H."/>
            <person name="Matsuura K."/>
            <person name="Barry K."/>
            <person name="Labutti K."/>
            <person name="Kuo R."/>
            <person name="Ohm R.A."/>
            <person name="Bhattacharya S.S."/>
            <person name="Shirouzu T."/>
            <person name="Yoshinaga Y."/>
            <person name="Martin F.M."/>
            <person name="Grigoriev I.V."/>
            <person name="Hibbett D.S."/>
        </authorList>
    </citation>
    <scope>NUCLEOTIDE SEQUENCE [LARGE SCALE GENOMIC DNA]</scope>
    <source>
        <strain evidence="1 2">CBS 109695</strain>
    </source>
</reference>
<dbReference type="EMBL" id="KV417550">
    <property type="protein sequence ID" value="KZP21025.1"/>
    <property type="molecule type" value="Genomic_DNA"/>
</dbReference>